<dbReference type="PROSITE" id="PS51202">
    <property type="entry name" value="RCK_C"/>
    <property type="match status" value="2"/>
</dbReference>
<dbReference type="InterPro" id="IPR051679">
    <property type="entry name" value="DASS-Related_Transporters"/>
</dbReference>
<evidence type="ECO:0000256" key="6">
    <source>
        <dbReference type="ARBA" id="ARBA00023136"/>
    </source>
</evidence>
<feature type="transmembrane region" description="Helical" evidence="8">
    <location>
        <begin position="174"/>
        <end position="197"/>
    </location>
</feature>
<feature type="transmembrane region" description="Helical" evidence="8">
    <location>
        <begin position="29"/>
        <end position="46"/>
    </location>
</feature>
<organism evidence="10 11">
    <name type="scientific">Microbulbifer celer</name>
    <dbReference type="NCBI Taxonomy" id="435905"/>
    <lineage>
        <taxon>Bacteria</taxon>
        <taxon>Pseudomonadati</taxon>
        <taxon>Pseudomonadota</taxon>
        <taxon>Gammaproteobacteria</taxon>
        <taxon>Cellvibrionales</taxon>
        <taxon>Microbulbiferaceae</taxon>
        <taxon>Microbulbifer</taxon>
    </lineage>
</organism>
<evidence type="ECO:0000256" key="5">
    <source>
        <dbReference type="ARBA" id="ARBA00022989"/>
    </source>
</evidence>
<feature type="region of interest" description="Disordered" evidence="7">
    <location>
        <begin position="296"/>
        <end position="417"/>
    </location>
</feature>
<evidence type="ECO:0000313" key="11">
    <source>
        <dbReference type="Proteomes" id="UP001597264"/>
    </source>
</evidence>
<proteinExistence type="predicted"/>
<reference evidence="11" key="1">
    <citation type="journal article" date="2019" name="Int. J. Syst. Evol. Microbiol.">
        <title>The Global Catalogue of Microorganisms (GCM) 10K type strain sequencing project: providing services to taxonomists for standard genome sequencing and annotation.</title>
        <authorList>
            <consortium name="The Broad Institute Genomics Platform"/>
            <consortium name="The Broad Institute Genome Sequencing Center for Infectious Disease"/>
            <person name="Wu L."/>
            <person name="Ma J."/>
        </authorList>
    </citation>
    <scope>NUCLEOTIDE SEQUENCE [LARGE SCALE GENOMIC DNA]</scope>
    <source>
        <strain evidence="11">CCUG 54356</strain>
    </source>
</reference>
<feature type="domain" description="RCK C-terminal" evidence="9">
    <location>
        <begin position="204"/>
        <end position="290"/>
    </location>
</feature>
<keyword evidence="3 8" id="KW-0812">Transmembrane</keyword>
<dbReference type="SUPFAM" id="SSF116726">
    <property type="entry name" value="TrkA C-terminal domain-like"/>
    <property type="match status" value="2"/>
</dbReference>
<evidence type="ECO:0000256" key="8">
    <source>
        <dbReference type="SAM" id="Phobius"/>
    </source>
</evidence>
<evidence type="ECO:0000259" key="9">
    <source>
        <dbReference type="PROSITE" id="PS51202"/>
    </source>
</evidence>
<feature type="transmembrane region" description="Helical" evidence="8">
    <location>
        <begin position="52"/>
        <end position="70"/>
    </location>
</feature>
<feature type="transmembrane region" description="Helical" evidence="8">
    <location>
        <begin position="679"/>
        <end position="699"/>
    </location>
</feature>
<feature type="transmembrane region" description="Helical" evidence="8">
    <location>
        <begin position="135"/>
        <end position="153"/>
    </location>
</feature>
<keyword evidence="2" id="KW-0813">Transport</keyword>
<evidence type="ECO:0000256" key="4">
    <source>
        <dbReference type="ARBA" id="ARBA00022737"/>
    </source>
</evidence>
<name>A0ABW3UCH8_9GAMM</name>
<dbReference type="InterPro" id="IPR036721">
    <property type="entry name" value="RCK_C_sf"/>
</dbReference>
<comment type="caution">
    <text evidence="10">The sequence shown here is derived from an EMBL/GenBank/DDBJ whole genome shotgun (WGS) entry which is preliminary data.</text>
</comment>
<accession>A0ABW3UCH8</accession>
<evidence type="ECO:0000256" key="2">
    <source>
        <dbReference type="ARBA" id="ARBA00022448"/>
    </source>
</evidence>
<feature type="transmembrane region" description="Helical" evidence="8">
    <location>
        <begin position="555"/>
        <end position="574"/>
    </location>
</feature>
<dbReference type="Pfam" id="PF02080">
    <property type="entry name" value="TrkA_C"/>
    <property type="match status" value="1"/>
</dbReference>
<dbReference type="PANTHER" id="PTHR43652:SF2">
    <property type="entry name" value="BASIC AMINO ACID ANTIPORTER YFCC-RELATED"/>
    <property type="match status" value="1"/>
</dbReference>
<protein>
    <submittedName>
        <fullName evidence="10">SLC13 family permease</fullName>
    </submittedName>
</protein>
<dbReference type="InterPro" id="IPR004680">
    <property type="entry name" value="Cit_transptr-like_dom"/>
</dbReference>
<keyword evidence="11" id="KW-1185">Reference proteome</keyword>
<dbReference type="Pfam" id="PF03600">
    <property type="entry name" value="CitMHS"/>
    <property type="match status" value="1"/>
</dbReference>
<evidence type="ECO:0000256" key="7">
    <source>
        <dbReference type="SAM" id="MobiDB-lite"/>
    </source>
</evidence>
<keyword evidence="6 8" id="KW-0472">Membrane</keyword>
<keyword evidence="5 8" id="KW-1133">Transmembrane helix</keyword>
<feature type="compositionally biased region" description="Basic and acidic residues" evidence="7">
    <location>
        <begin position="296"/>
        <end position="333"/>
    </location>
</feature>
<feature type="transmembrane region" description="Helical" evidence="8">
    <location>
        <begin position="90"/>
        <end position="115"/>
    </location>
</feature>
<feature type="domain" description="RCK C-terminal" evidence="9">
    <location>
        <begin position="409"/>
        <end position="493"/>
    </location>
</feature>
<keyword evidence="4" id="KW-0677">Repeat</keyword>
<dbReference type="PANTHER" id="PTHR43652">
    <property type="entry name" value="BASIC AMINO ACID ANTIPORTER YFCC-RELATED"/>
    <property type="match status" value="1"/>
</dbReference>
<dbReference type="Gene3D" id="3.30.70.1450">
    <property type="entry name" value="Regulator of K+ conductance, C-terminal domain"/>
    <property type="match status" value="2"/>
</dbReference>
<evidence type="ECO:0000256" key="3">
    <source>
        <dbReference type="ARBA" id="ARBA00022692"/>
    </source>
</evidence>
<dbReference type="EMBL" id="JBHTLR010000033">
    <property type="protein sequence ID" value="MFD1218264.1"/>
    <property type="molecule type" value="Genomic_DNA"/>
</dbReference>
<feature type="transmembrane region" description="Helical" evidence="8">
    <location>
        <begin position="510"/>
        <end position="543"/>
    </location>
</feature>
<gene>
    <name evidence="10" type="ORF">ACFQ2X_16805</name>
</gene>
<feature type="transmembrane region" description="Helical" evidence="8">
    <location>
        <begin position="6"/>
        <end position="22"/>
    </location>
</feature>
<evidence type="ECO:0000313" key="10">
    <source>
        <dbReference type="EMBL" id="MFD1218264.1"/>
    </source>
</evidence>
<feature type="transmembrane region" description="Helical" evidence="8">
    <location>
        <begin position="640"/>
        <end position="658"/>
    </location>
</feature>
<feature type="compositionally biased region" description="Basic and acidic residues" evidence="7">
    <location>
        <begin position="364"/>
        <end position="417"/>
    </location>
</feature>
<comment type="subcellular location">
    <subcellularLocation>
        <location evidence="1">Membrane</location>
        <topology evidence="1">Multi-pass membrane protein</topology>
    </subcellularLocation>
</comment>
<sequence>MTPDQILILLILAATVVLFIWGPWRHDMVALASLLACVFCGLVEPAKAFAGFGHPAVVTVACVLILSRGLQNTGAMDVLAQKVVPRKGGITLAITALTAVGAAMSGFMNNVGAMALLMPVATDLADRYQVPPGKVLMPLSFGTILGGMTTLIGTPPNLIVSGFRASAGAGSYGMFDFTPVGVVVALVGVVFVSLIGWRLVPARTQAGAATFDTGTYLTEALVGEKSSAIGKSLVELMRMIGDEDAQIIGLVHNNARVSTAMPGLRVRAGDILVIESEPEALSAVLSNLGLTLAEDPDAKEKTKSKNKDASEEDKDKQADDVKSPPDQPERQRGEPTLSADVKEVETPPELGNTRVEKADEETDPESKQDTGKQDRENAANPESDKSGADNKESDKKEPDKKESDKKSSEEKRSRDRSEMVLRELVVMPDSFLVGRSAQNLRLAGRYEINLLALSRQGRRSVKRLKSTPLRAGDALLMMGVEENLSSFAFEQRCVPLAQRDITIPNKEKAYVALVAMALAVAGAAFGLLPAAISFATCALAFMAMKVVPLRGVYDAIDGSVVVLLGALITVAGVMDTTGAADVVAKSMLDNIARGSPVVALVLLLVVTMTLSDFMNNAATAALMCAIALSASAQLDVNPDSFLMAVAIGASCAFLTPVGHQNNTLILGPGGFKFGDYWPMGLPMEVIVVAVAVPMLLWIWPL</sequence>
<dbReference type="InterPro" id="IPR006037">
    <property type="entry name" value="RCK_C"/>
</dbReference>
<feature type="transmembrane region" description="Helical" evidence="8">
    <location>
        <begin position="594"/>
        <end position="610"/>
    </location>
</feature>
<evidence type="ECO:0000256" key="1">
    <source>
        <dbReference type="ARBA" id="ARBA00004141"/>
    </source>
</evidence>
<dbReference type="RefSeq" id="WP_230435841.1">
    <property type="nucleotide sequence ID" value="NZ_CP087715.1"/>
</dbReference>
<dbReference type="Proteomes" id="UP001597264">
    <property type="component" value="Unassembled WGS sequence"/>
</dbReference>